<dbReference type="SUPFAM" id="SSF53335">
    <property type="entry name" value="S-adenosyl-L-methionine-dependent methyltransferases"/>
    <property type="match status" value="1"/>
</dbReference>
<accession>A0A366LRV2</accession>
<dbReference type="Pfam" id="PF08242">
    <property type="entry name" value="Methyltransf_12"/>
    <property type="match status" value="1"/>
</dbReference>
<reference evidence="3 4" key="1">
    <citation type="submission" date="2018-06" db="EMBL/GenBank/DDBJ databases">
        <title>Sphaerisporangium craniellae sp. nov., isolated from a marine sponge in the South China Sea.</title>
        <authorList>
            <person name="Li L."/>
        </authorList>
    </citation>
    <scope>NUCLEOTIDE SEQUENCE [LARGE SCALE GENOMIC DNA]</scope>
    <source>
        <strain evidence="3 4">LHW63015</strain>
    </source>
</reference>
<dbReference type="InterPro" id="IPR013217">
    <property type="entry name" value="Methyltransf_12"/>
</dbReference>
<evidence type="ECO:0000313" key="3">
    <source>
        <dbReference type="EMBL" id="RBQ16695.1"/>
    </source>
</evidence>
<dbReference type="CDD" id="cd02440">
    <property type="entry name" value="AdoMet_MTases"/>
    <property type="match status" value="1"/>
</dbReference>
<evidence type="ECO:0000259" key="2">
    <source>
        <dbReference type="Pfam" id="PF08242"/>
    </source>
</evidence>
<dbReference type="AlphaFoldDB" id="A0A366LRV2"/>
<comment type="caution">
    <text evidence="3">The sequence shown here is derived from an EMBL/GenBank/DDBJ whole genome shotgun (WGS) entry which is preliminary data.</text>
</comment>
<dbReference type="PANTHER" id="PTHR43861">
    <property type="entry name" value="TRANS-ACONITATE 2-METHYLTRANSFERASE-RELATED"/>
    <property type="match status" value="1"/>
</dbReference>
<gene>
    <name evidence="3" type="ORF">DP939_28865</name>
</gene>
<protein>
    <recommendedName>
        <fullName evidence="2">Methyltransferase type 12 domain-containing protein</fullName>
    </recommendedName>
</protein>
<feature type="domain" description="Methyltransferase type 12" evidence="2">
    <location>
        <begin position="82"/>
        <end position="176"/>
    </location>
</feature>
<dbReference type="EMBL" id="QMEY01000015">
    <property type="protein sequence ID" value="RBQ16695.1"/>
    <property type="molecule type" value="Genomic_DNA"/>
</dbReference>
<dbReference type="InterPro" id="IPR029063">
    <property type="entry name" value="SAM-dependent_MTases_sf"/>
</dbReference>
<name>A0A366LRV2_9ACTN</name>
<dbReference type="Proteomes" id="UP000253303">
    <property type="component" value="Unassembled WGS sequence"/>
</dbReference>
<organism evidence="3 4">
    <name type="scientific">Spongiactinospora rosea</name>
    <dbReference type="NCBI Taxonomy" id="2248750"/>
    <lineage>
        <taxon>Bacteria</taxon>
        <taxon>Bacillati</taxon>
        <taxon>Actinomycetota</taxon>
        <taxon>Actinomycetes</taxon>
        <taxon>Streptosporangiales</taxon>
        <taxon>Streptosporangiaceae</taxon>
        <taxon>Spongiactinospora</taxon>
    </lineage>
</organism>
<sequence length="313" mass="35777">MIRGPDVSRLKCMPDIHDRLHRTFFRAVSLLSARAQGRLLHLFFQWVHQAPDPWRYETEPYEIGKYEMTLRHIPDRPYRRALDVGCSEGAFTRRLARAFPQAECLGVDVSDHAISRAAAKAAGSARFAALDFLNEDPGGMFDLVVCAEMLYYVGRGERLRLVFERFRTFMAPGGVLVLVHEWPEARRLYRHLDESPGFRKMAEHPCEHPERSYAVTVYERVEPASTGPERSRRAMGAGEGPGQAVLDERAEPGHQLIDRRGGHRLDPHDVPRHGQPQDLDGHHPRPLGGIRRVEHRRQPPGELPVDVLQEQRF</sequence>
<feature type="compositionally biased region" description="Basic and acidic residues" evidence="1">
    <location>
        <begin position="257"/>
        <end position="272"/>
    </location>
</feature>
<feature type="region of interest" description="Disordered" evidence="1">
    <location>
        <begin position="257"/>
        <end position="313"/>
    </location>
</feature>
<keyword evidence="4" id="KW-1185">Reference proteome</keyword>
<evidence type="ECO:0000313" key="4">
    <source>
        <dbReference type="Proteomes" id="UP000253303"/>
    </source>
</evidence>
<feature type="region of interest" description="Disordered" evidence="1">
    <location>
        <begin position="221"/>
        <end position="245"/>
    </location>
</feature>
<proteinExistence type="predicted"/>
<evidence type="ECO:0000256" key="1">
    <source>
        <dbReference type="SAM" id="MobiDB-lite"/>
    </source>
</evidence>
<dbReference type="Gene3D" id="3.40.50.150">
    <property type="entry name" value="Vaccinia Virus protein VP39"/>
    <property type="match status" value="1"/>
</dbReference>